<evidence type="ECO:0000256" key="2">
    <source>
        <dbReference type="RuleBase" id="RU003616"/>
    </source>
</evidence>
<accession>A0A7X0DTB4</accession>
<dbReference type="CDD" id="cd06464">
    <property type="entry name" value="ACD_sHsps-like"/>
    <property type="match status" value="1"/>
</dbReference>
<gene>
    <name evidence="4" type="ORF">GGE66_003309</name>
</gene>
<dbReference type="Gene3D" id="2.60.40.790">
    <property type="match status" value="1"/>
</dbReference>
<dbReference type="InterPro" id="IPR002068">
    <property type="entry name" value="A-crystallin/Hsp20_dom"/>
</dbReference>
<dbReference type="PROSITE" id="PS01031">
    <property type="entry name" value="SHSP"/>
    <property type="match status" value="1"/>
</dbReference>
<reference evidence="4 5" key="1">
    <citation type="submission" date="2020-08" db="EMBL/GenBank/DDBJ databases">
        <title>Genomic Encyclopedia of Type Strains, Phase IV (KMG-V): Genome sequencing to study the core and pangenomes of soil and plant-associated prokaryotes.</title>
        <authorList>
            <person name="Whitman W."/>
        </authorList>
    </citation>
    <scope>NUCLEOTIDE SEQUENCE [LARGE SCALE GENOMIC DNA]</scope>
    <source>
        <strain evidence="4 5">SEMIA 4011</strain>
    </source>
</reference>
<name>A0A7X0DTB4_RHILE</name>
<dbReference type="InterPro" id="IPR008978">
    <property type="entry name" value="HSP20-like_chaperone"/>
</dbReference>
<protein>
    <submittedName>
        <fullName evidence="4">HSP20 family protein</fullName>
    </submittedName>
</protein>
<dbReference type="Pfam" id="PF00011">
    <property type="entry name" value="HSP20"/>
    <property type="match status" value="1"/>
</dbReference>
<evidence type="ECO:0000259" key="3">
    <source>
        <dbReference type="PROSITE" id="PS01031"/>
    </source>
</evidence>
<dbReference type="RefSeq" id="WP_245293009.1">
    <property type="nucleotide sequence ID" value="NZ_JACIIJ010000007.1"/>
</dbReference>
<comment type="similarity">
    <text evidence="1 2">Belongs to the small heat shock protein (HSP20) family.</text>
</comment>
<feature type="domain" description="SHSP" evidence="3">
    <location>
        <begin position="38"/>
        <end position="151"/>
    </location>
</feature>
<evidence type="ECO:0000313" key="4">
    <source>
        <dbReference type="EMBL" id="MBB6222325.1"/>
    </source>
</evidence>
<evidence type="ECO:0000256" key="1">
    <source>
        <dbReference type="PROSITE-ProRule" id="PRU00285"/>
    </source>
</evidence>
<dbReference type="AlphaFoldDB" id="A0A7X0DTB4"/>
<proteinExistence type="inferred from homology"/>
<sequence length="151" mass="16902">MRGEMTFGQLPPAGRRFDPVRQMQRARVDLNRLFGGLRFYPATEFPLLSLWTGPNGAILAAEIPGVAPENLDITIRRDAVTVRGNRPSETVDDATAVQRQERTHGPFARTIVLPFRVDADKASAKFERGVVTLTLPRPEDDKPHQIKVMRS</sequence>
<dbReference type="SUPFAM" id="SSF49764">
    <property type="entry name" value="HSP20-like chaperones"/>
    <property type="match status" value="1"/>
</dbReference>
<evidence type="ECO:0000313" key="5">
    <source>
        <dbReference type="Proteomes" id="UP000517187"/>
    </source>
</evidence>
<comment type="caution">
    <text evidence="4">The sequence shown here is derived from an EMBL/GenBank/DDBJ whole genome shotgun (WGS) entry which is preliminary data.</text>
</comment>
<dbReference type="Proteomes" id="UP000517187">
    <property type="component" value="Unassembled WGS sequence"/>
</dbReference>
<dbReference type="PANTHER" id="PTHR11527">
    <property type="entry name" value="HEAT-SHOCK PROTEIN 20 FAMILY MEMBER"/>
    <property type="match status" value="1"/>
</dbReference>
<dbReference type="InterPro" id="IPR031107">
    <property type="entry name" value="Small_HSP"/>
</dbReference>
<dbReference type="EMBL" id="JACIIJ010000007">
    <property type="protein sequence ID" value="MBB6222325.1"/>
    <property type="molecule type" value="Genomic_DNA"/>
</dbReference>
<organism evidence="4 5">
    <name type="scientific">Rhizobium leguminosarum</name>
    <dbReference type="NCBI Taxonomy" id="384"/>
    <lineage>
        <taxon>Bacteria</taxon>
        <taxon>Pseudomonadati</taxon>
        <taxon>Pseudomonadota</taxon>
        <taxon>Alphaproteobacteria</taxon>
        <taxon>Hyphomicrobiales</taxon>
        <taxon>Rhizobiaceae</taxon>
        <taxon>Rhizobium/Agrobacterium group</taxon>
        <taxon>Rhizobium</taxon>
    </lineage>
</organism>